<comment type="caution">
    <text evidence="3">The sequence shown here is derived from an EMBL/GenBank/DDBJ whole genome shotgun (WGS) entry which is preliminary data.</text>
</comment>
<keyword evidence="2" id="KW-0442">Lipid degradation</keyword>
<dbReference type="Proteomes" id="UP001172684">
    <property type="component" value="Unassembled WGS sequence"/>
</dbReference>
<evidence type="ECO:0008006" key="5">
    <source>
        <dbReference type="Google" id="ProtNLM"/>
    </source>
</evidence>
<proteinExistence type="predicted"/>
<dbReference type="InterPro" id="IPR016035">
    <property type="entry name" value="Acyl_Trfase/lysoPLipase"/>
</dbReference>
<evidence type="ECO:0000313" key="3">
    <source>
        <dbReference type="EMBL" id="KAJ9654414.1"/>
    </source>
</evidence>
<evidence type="ECO:0000256" key="2">
    <source>
        <dbReference type="ARBA" id="ARBA00022963"/>
    </source>
</evidence>
<sequence length="155" mass="16879">MGSLSSNISSAPSFFGPIAIGRYGEEFVDGATGANDPVRELWNQAQDMWGPEPLEKNIKCLVSVGAGVPRDDVFDTGWTPVAIATETEQTAKTFREDKSYLAENGRYYRFNVLSGLEDVGSEEPKERKVIAAATSRYVTSPDVVGQMQACGKYLT</sequence>
<dbReference type="PANTHER" id="PTHR24185:SF1">
    <property type="entry name" value="CALCIUM-INDEPENDENT PHOSPHOLIPASE A2-GAMMA"/>
    <property type="match status" value="1"/>
</dbReference>
<dbReference type="SUPFAM" id="SSF52151">
    <property type="entry name" value="FabD/lysophospholipase-like"/>
    <property type="match status" value="1"/>
</dbReference>
<name>A0ABQ9NHZ1_9PEZI</name>
<evidence type="ECO:0000313" key="4">
    <source>
        <dbReference type="Proteomes" id="UP001172684"/>
    </source>
</evidence>
<keyword evidence="1" id="KW-0378">Hydrolase</keyword>
<gene>
    <name evidence="3" type="ORF">H2201_009005</name>
</gene>
<dbReference type="PANTHER" id="PTHR24185">
    <property type="entry name" value="CALCIUM-INDEPENDENT PHOSPHOLIPASE A2-GAMMA"/>
    <property type="match status" value="1"/>
</dbReference>
<dbReference type="EMBL" id="JAPDRL010000238">
    <property type="protein sequence ID" value="KAJ9654414.1"/>
    <property type="molecule type" value="Genomic_DNA"/>
</dbReference>
<dbReference type="Gene3D" id="3.40.1090.10">
    <property type="entry name" value="Cytosolic phospholipase A2 catalytic domain"/>
    <property type="match status" value="1"/>
</dbReference>
<evidence type="ECO:0000256" key="1">
    <source>
        <dbReference type="ARBA" id="ARBA00022801"/>
    </source>
</evidence>
<organism evidence="3 4">
    <name type="scientific">Coniosporium apollinis</name>
    <dbReference type="NCBI Taxonomy" id="61459"/>
    <lineage>
        <taxon>Eukaryota</taxon>
        <taxon>Fungi</taxon>
        <taxon>Dikarya</taxon>
        <taxon>Ascomycota</taxon>
        <taxon>Pezizomycotina</taxon>
        <taxon>Dothideomycetes</taxon>
        <taxon>Dothideomycetes incertae sedis</taxon>
        <taxon>Coniosporium</taxon>
    </lineage>
</organism>
<keyword evidence="4" id="KW-1185">Reference proteome</keyword>
<protein>
    <recommendedName>
        <fullName evidence="5">PNPLA domain-containing protein</fullName>
    </recommendedName>
</protein>
<reference evidence="3" key="1">
    <citation type="submission" date="2022-10" db="EMBL/GenBank/DDBJ databases">
        <title>Culturing micro-colonial fungi from biological soil crusts in the Mojave desert and describing Neophaeococcomyces mojavensis, and introducing the new genera and species Taxawa tesnikishii.</title>
        <authorList>
            <person name="Kurbessoian T."/>
            <person name="Stajich J.E."/>
        </authorList>
    </citation>
    <scope>NUCLEOTIDE SEQUENCE</scope>
    <source>
        <strain evidence="3">TK_1</strain>
    </source>
</reference>
<keyword evidence="2" id="KW-0443">Lipid metabolism</keyword>
<accession>A0ABQ9NHZ1</accession>